<sequence>MTISDWIMVFAVLAAPFLAIYAQSKIEENKEKRGQKLWVFRTLMATRASKLSVEHVQALNSIDLFFDKSGTEKMIVEKWDEYLDHLALPLQENDQDYQAKLDAWTQKGNDYFAGLLTLMGERVGYHFDKVKLKKGIYFPKGHGDAEWDNFLIRRGMVNIMTGKTGFPVRQFSMLPENDDGRK</sequence>
<organism evidence="2 3">
    <name type="scientific">candidate division WOR-1 bacterium RIFOXYC2_FULL_41_25</name>
    <dbReference type="NCBI Taxonomy" id="1802586"/>
    <lineage>
        <taxon>Bacteria</taxon>
        <taxon>Bacillati</taxon>
        <taxon>Saganbacteria</taxon>
    </lineage>
</organism>
<name>A0A1F4TJY9_UNCSA</name>
<proteinExistence type="predicted"/>
<dbReference type="Proteomes" id="UP000177309">
    <property type="component" value="Unassembled WGS sequence"/>
</dbReference>
<comment type="caution">
    <text evidence="2">The sequence shown here is derived from an EMBL/GenBank/DDBJ whole genome shotgun (WGS) entry which is preliminary data.</text>
</comment>
<dbReference type="AlphaFoldDB" id="A0A1F4TJY9"/>
<reference evidence="2 3" key="1">
    <citation type="journal article" date="2016" name="Nat. Commun.">
        <title>Thousands of microbial genomes shed light on interconnected biogeochemical processes in an aquifer system.</title>
        <authorList>
            <person name="Anantharaman K."/>
            <person name="Brown C.T."/>
            <person name="Hug L.A."/>
            <person name="Sharon I."/>
            <person name="Castelle C.J."/>
            <person name="Probst A.J."/>
            <person name="Thomas B.C."/>
            <person name="Singh A."/>
            <person name="Wilkins M.J."/>
            <person name="Karaoz U."/>
            <person name="Brodie E.L."/>
            <person name="Williams K.H."/>
            <person name="Hubbard S.S."/>
            <person name="Banfield J.F."/>
        </authorList>
    </citation>
    <scope>NUCLEOTIDE SEQUENCE [LARGE SCALE GENOMIC DNA]</scope>
</reference>
<accession>A0A1F4TJY9</accession>
<evidence type="ECO:0000259" key="1">
    <source>
        <dbReference type="Pfam" id="PF20385"/>
    </source>
</evidence>
<dbReference type="InterPro" id="IPR046502">
    <property type="entry name" value="DUF6680"/>
</dbReference>
<gene>
    <name evidence="2" type="ORF">A2462_00785</name>
</gene>
<dbReference type="Pfam" id="PF20385">
    <property type="entry name" value="DUF6680"/>
    <property type="match status" value="1"/>
</dbReference>
<evidence type="ECO:0000313" key="2">
    <source>
        <dbReference type="EMBL" id="OGC32917.1"/>
    </source>
</evidence>
<feature type="domain" description="DUF6680" evidence="1">
    <location>
        <begin position="1"/>
        <end position="173"/>
    </location>
</feature>
<dbReference type="EMBL" id="MEUI01000042">
    <property type="protein sequence ID" value="OGC32917.1"/>
    <property type="molecule type" value="Genomic_DNA"/>
</dbReference>
<protein>
    <recommendedName>
        <fullName evidence="1">DUF6680 domain-containing protein</fullName>
    </recommendedName>
</protein>
<evidence type="ECO:0000313" key="3">
    <source>
        <dbReference type="Proteomes" id="UP000177309"/>
    </source>
</evidence>